<dbReference type="SUPFAM" id="SSF48576">
    <property type="entry name" value="Terpenoid synthases"/>
    <property type="match status" value="1"/>
</dbReference>
<keyword evidence="6" id="KW-0460">Magnesium</keyword>
<evidence type="ECO:0000256" key="18">
    <source>
        <dbReference type="ARBA" id="ARBA00083689"/>
    </source>
</evidence>
<keyword evidence="8" id="KW-0496">Mitochondrion</keyword>
<dbReference type="GO" id="GO:0046872">
    <property type="term" value="F:metal ion binding"/>
    <property type="evidence" value="ECO:0007669"/>
    <property type="project" value="UniProtKB-KW"/>
</dbReference>
<dbReference type="CDD" id="cd00685">
    <property type="entry name" value="Trans_IPPS_HT"/>
    <property type="match status" value="1"/>
</dbReference>
<comment type="catalytic activity">
    <reaction evidence="10">
        <text>6 isopentenyl diphosphate + (2E,6E)-farnesyl diphosphate = all-trans-nonaprenyl diphosphate + 6 diphosphate</text>
        <dbReference type="Rhea" id="RHEA:55364"/>
        <dbReference type="ChEBI" id="CHEBI:33019"/>
        <dbReference type="ChEBI" id="CHEBI:58391"/>
        <dbReference type="ChEBI" id="CHEBI:128769"/>
        <dbReference type="ChEBI" id="CHEBI:175763"/>
    </reaction>
    <physiologicalReaction direction="left-to-right" evidence="10">
        <dbReference type="Rhea" id="RHEA:55365"/>
    </physiologicalReaction>
</comment>
<dbReference type="PANTHER" id="PTHR12001">
    <property type="entry name" value="GERANYLGERANYL PYROPHOSPHATE SYNTHASE"/>
    <property type="match status" value="1"/>
</dbReference>
<comment type="catalytic activity">
    <reaction evidence="11">
        <text>7 isopentenyl diphosphate + (2E,6E)-farnesyl diphosphate = all-trans-decaprenyl diphosphate + 7 diphosphate</text>
        <dbReference type="Rhea" id="RHEA:27802"/>
        <dbReference type="ChEBI" id="CHEBI:33019"/>
        <dbReference type="ChEBI" id="CHEBI:60721"/>
        <dbReference type="ChEBI" id="CHEBI:128769"/>
        <dbReference type="ChEBI" id="CHEBI:175763"/>
        <dbReference type="EC" id="2.5.1.91"/>
    </reaction>
    <physiologicalReaction direction="left-to-right" evidence="11">
        <dbReference type="Rhea" id="RHEA:27803"/>
    </physiologicalReaction>
</comment>
<comment type="subunit">
    <text evidence="13">Heterotetramer composed of 2 PDSS1/DPS1 and 2 PDSS2/DLP1 subunits.</text>
</comment>
<dbReference type="EC" id="2.5.1.91" evidence="14"/>
<accession>A0A151ICL0</accession>
<dbReference type="GO" id="GO:0042811">
    <property type="term" value="P:pheromone biosynthetic process"/>
    <property type="evidence" value="ECO:0007669"/>
    <property type="project" value="UniProtKB-ARBA"/>
</dbReference>
<keyword evidence="7" id="KW-0443">Lipid metabolism</keyword>
<sequence length="356" mass="39611">MCEIAAGALRADERHAPPALSGMSARPPVFNPAANVHPVRIAPPGARRSDAELIKRTSLEEMRPISTYYFDGQGKAIRPMFTILMARAINYHKGRRNVLLHSQRQIAMMSEMIHSASLLHDDVIDQSDCRRGKPSVNVVWSQKKVAMAGNYILSVACMMLSTIQNNDVTLTVSQIVSDLVQGEFMQLGSKETENERFAHYLTKTYRKTASLIANCMKAVAILSDVDERTIEMAFQYGRNVGLAFQLVDDLLDFVASSTAMGKPTAADLKLGLATAPVLFACERYPELNAMIMRRFQEPGDVKKAFELVHKSNGLEQTRFLAKKHCVEASKIAQSFTKSPYQKALLIMADLVINRMK</sequence>
<evidence type="ECO:0000256" key="6">
    <source>
        <dbReference type="ARBA" id="ARBA00022842"/>
    </source>
</evidence>
<gene>
    <name evidence="21" type="ORF">ALC62_11540</name>
</gene>
<keyword evidence="22" id="KW-1185">Reference proteome</keyword>
<dbReference type="EMBL" id="KQ978053">
    <property type="protein sequence ID" value="KYM97779.1"/>
    <property type="molecule type" value="Genomic_DNA"/>
</dbReference>
<evidence type="ECO:0000313" key="21">
    <source>
        <dbReference type="EMBL" id="KYM97779.1"/>
    </source>
</evidence>
<dbReference type="Pfam" id="PF00348">
    <property type="entry name" value="polyprenyl_synt"/>
    <property type="match status" value="1"/>
</dbReference>
<dbReference type="GO" id="GO:0032478">
    <property type="term" value="C:heterotetrameric polyprenyl diphosphate synthase complex"/>
    <property type="evidence" value="ECO:0007669"/>
    <property type="project" value="UniProtKB-ARBA"/>
</dbReference>
<protein>
    <recommendedName>
        <fullName evidence="15">All trans-polyprenyl-diphosphate synthase PDSS1</fullName>
        <ecNumber evidence="14">2.5.1.91</ecNumber>
    </recommendedName>
    <alternativeName>
        <fullName evidence="18">All-trans-decaprenyl-diphosphate synthase subunit 1</fullName>
    </alternativeName>
    <alternativeName>
        <fullName evidence="16">Decaprenyl-diphosphate synthase subunit 1</fullName>
    </alternativeName>
    <alternativeName>
        <fullName evidence="17">Solanesyl-diphosphate synthase subunit 1</fullName>
    </alternativeName>
    <alternativeName>
        <fullName evidence="19">Trans-prenyltransferase 1</fullName>
    </alternativeName>
</protein>
<evidence type="ECO:0000256" key="15">
    <source>
        <dbReference type="ARBA" id="ARBA00073240"/>
    </source>
</evidence>
<keyword evidence="4 20" id="KW-0808">Transferase</keyword>
<evidence type="ECO:0000256" key="5">
    <source>
        <dbReference type="ARBA" id="ARBA00022723"/>
    </source>
</evidence>
<dbReference type="InterPro" id="IPR008949">
    <property type="entry name" value="Isoprenoid_synthase_dom_sf"/>
</dbReference>
<dbReference type="SFLD" id="SFLDS00005">
    <property type="entry name" value="Isoprenoid_Synthase_Type_I"/>
    <property type="match status" value="1"/>
</dbReference>
<evidence type="ECO:0000256" key="9">
    <source>
        <dbReference type="ARBA" id="ARBA00023229"/>
    </source>
</evidence>
<dbReference type="FunFam" id="1.10.600.10:FF:000011">
    <property type="entry name" value="Decaprenyl diphosphate synthase subunit 1"/>
    <property type="match status" value="1"/>
</dbReference>
<evidence type="ECO:0000256" key="12">
    <source>
        <dbReference type="ARBA" id="ARBA00057934"/>
    </source>
</evidence>
<evidence type="ECO:0000256" key="7">
    <source>
        <dbReference type="ARBA" id="ARBA00023098"/>
    </source>
</evidence>
<dbReference type="InterPro" id="IPR000092">
    <property type="entry name" value="Polyprenyl_synt"/>
</dbReference>
<evidence type="ECO:0000256" key="20">
    <source>
        <dbReference type="RuleBase" id="RU004466"/>
    </source>
</evidence>
<evidence type="ECO:0000256" key="2">
    <source>
        <dbReference type="ARBA" id="ARBA00004173"/>
    </source>
</evidence>
<evidence type="ECO:0000256" key="4">
    <source>
        <dbReference type="ARBA" id="ARBA00022679"/>
    </source>
</evidence>
<keyword evidence="9" id="KW-0414">Isoprene biosynthesis</keyword>
<evidence type="ECO:0000313" key="22">
    <source>
        <dbReference type="Proteomes" id="UP000078542"/>
    </source>
</evidence>
<dbReference type="PROSITE" id="PS00723">
    <property type="entry name" value="POLYPRENYL_SYNTHASE_1"/>
    <property type="match status" value="1"/>
</dbReference>
<name>A0A151ICL0_9HYME</name>
<dbReference type="InterPro" id="IPR033749">
    <property type="entry name" value="Polyprenyl_synt_CS"/>
</dbReference>
<dbReference type="Proteomes" id="UP000078542">
    <property type="component" value="Unassembled WGS sequence"/>
</dbReference>
<dbReference type="PROSITE" id="PS00444">
    <property type="entry name" value="POLYPRENYL_SYNTHASE_2"/>
    <property type="match status" value="1"/>
</dbReference>
<reference evidence="21 22" key="1">
    <citation type="submission" date="2016-03" db="EMBL/GenBank/DDBJ databases">
        <title>Cyphomyrmex costatus WGS genome.</title>
        <authorList>
            <person name="Nygaard S."/>
            <person name="Hu H."/>
            <person name="Boomsma J."/>
            <person name="Zhang G."/>
        </authorList>
    </citation>
    <scope>NUCLEOTIDE SEQUENCE [LARGE SCALE GENOMIC DNA]</scope>
    <source>
        <strain evidence="21">MS0001</strain>
        <tissue evidence="21">Whole body</tissue>
    </source>
</reference>
<comment type="similarity">
    <text evidence="3 20">Belongs to the FPP/GGPP synthase family.</text>
</comment>
<proteinExistence type="inferred from homology"/>
<evidence type="ECO:0000256" key="16">
    <source>
        <dbReference type="ARBA" id="ARBA00080324"/>
    </source>
</evidence>
<dbReference type="Gene3D" id="1.10.600.10">
    <property type="entry name" value="Farnesyl Diphosphate Synthase"/>
    <property type="match status" value="1"/>
</dbReference>
<comment type="function">
    <text evidence="12">Heterotetrameric enzyme that catalyzes the condensation of farnesyl diphosphate (FPP), which acts as a primer, and isopentenyl diphosphate (IPP) to produce prenyl diphosphates of varying chain lengths and participates in the determination of the side chain of ubiquinone. Supplies nona and decaprenyl diphosphate, the precursors for the side chain of the isoprenoid quinones ubiquinone-9 (Q9)and ubiquinone-10 (Q10) respectively. The enzyme adds isopentenyl diphosphate molecules sequentially to farnesyl diphosphate with trans stereochemistry.</text>
</comment>
<dbReference type="PANTHER" id="PTHR12001:SF69">
    <property type="entry name" value="ALL TRANS-POLYPRENYL-DIPHOSPHATE SYNTHASE PDSS1"/>
    <property type="match status" value="1"/>
</dbReference>
<dbReference type="GO" id="GO:0097269">
    <property type="term" value="F:all-trans-decaprenyl-diphosphate synthase activity"/>
    <property type="evidence" value="ECO:0007669"/>
    <property type="project" value="UniProtKB-EC"/>
</dbReference>
<evidence type="ECO:0000256" key="13">
    <source>
        <dbReference type="ARBA" id="ARBA00064334"/>
    </source>
</evidence>
<dbReference type="GO" id="GO:0006744">
    <property type="term" value="P:ubiquinone biosynthetic process"/>
    <property type="evidence" value="ECO:0007669"/>
    <property type="project" value="TreeGrafter"/>
</dbReference>
<evidence type="ECO:0000256" key="3">
    <source>
        <dbReference type="ARBA" id="ARBA00006706"/>
    </source>
</evidence>
<evidence type="ECO:0000256" key="10">
    <source>
        <dbReference type="ARBA" id="ARBA00050825"/>
    </source>
</evidence>
<evidence type="ECO:0000256" key="1">
    <source>
        <dbReference type="ARBA" id="ARBA00001946"/>
    </source>
</evidence>
<evidence type="ECO:0000256" key="19">
    <source>
        <dbReference type="ARBA" id="ARBA00084036"/>
    </source>
</evidence>
<comment type="subcellular location">
    <subcellularLocation>
        <location evidence="2">Mitochondrion</location>
    </subcellularLocation>
</comment>
<comment type="cofactor">
    <cofactor evidence="1">
        <name>Mg(2+)</name>
        <dbReference type="ChEBI" id="CHEBI:18420"/>
    </cofactor>
</comment>
<dbReference type="STRING" id="456900.A0A151ICL0"/>
<organism evidence="21 22">
    <name type="scientific">Cyphomyrmex costatus</name>
    <dbReference type="NCBI Taxonomy" id="456900"/>
    <lineage>
        <taxon>Eukaryota</taxon>
        <taxon>Metazoa</taxon>
        <taxon>Ecdysozoa</taxon>
        <taxon>Arthropoda</taxon>
        <taxon>Hexapoda</taxon>
        <taxon>Insecta</taxon>
        <taxon>Pterygota</taxon>
        <taxon>Neoptera</taxon>
        <taxon>Endopterygota</taxon>
        <taxon>Hymenoptera</taxon>
        <taxon>Apocrita</taxon>
        <taxon>Aculeata</taxon>
        <taxon>Formicoidea</taxon>
        <taxon>Formicidae</taxon>
        <taxon>Myrmicinae</taxon>
        <taxon>Cyphomyrmex</taxon>
    </lineage>
</organism>
<dbReference type="GO" id="GO:0008299">
    <property type="term" value="P:isoprenoid biosynthetic process"/>
    <property type="evidence" value="ECO:0007669"/>
    <property type="project" value="UniProtKB-KW"/>
</dbReference>
<evidence type="ECO:0000256" key="11">
    <source>
        <dbReference type="ARBA" id="ARBA00051100"/>
    </source>
</evidence>
<evidence type="ECO:0000256" key="17">
    <source>
        <dbReference type="ARBA" id="ARBA00083184"/>
    </source>
</evidence>
<keyword evidence="5" id="KW-0479">Metal-binding</keyword>
<dbReference type="AlphaFoldDB" id="A0A151ICL0"/>
<evidence type="ECO:0000256" key="8">
    <source>
        <dbReference type="ARBA" id="ARBA00023128"/>
    </source>
</evidence>
<evidence type="ECO:0000256" key="14">
    <source>
        <dbReference type="ARBA" id="ARBA00066510"/>
    </source>
</evidence>